<organism evidence="3">
    <name type="scientific">uncultured Caudovirales phage</name>
    <dbReference type="NCBI Taxonomy" id="2100421"/>
    <lineage>
        <taxon>Viruses</taxon>
        <taxon>Duplodnaviria</taxon>
        <taxon>Heunggongvirae</taxon>
        <taxon>Uroviricota</taxon>
        <taxon>Caudoviricetes</taxon>
        <taxon>Peduoviridae</taxon>
        <taxon>Maltschvirus</taxon>
        <taxon>Maltschvirus maltsch</taxon>
    </lineage>
</organism>
<sequence length="174" mass="17240">MATNNAVNTSLSGQTGTGTFVGATSPTIGTLIINGFTNGSSAGTGVVGEILSSSFASSVSISSNSATNIQSLSLTAGDWDVWAVYVSAPAGSTIQSYALACLNLSSGSVPGPSSVATASLGSCGLLPAGNIASVQTGIYPLSVNTTTSIYLNAYTIYSVSTLTGGGIIIARRRR</sequence>
<accession>A0A6J5LHS8</accession>
<dbReference type="EMBL" id="LR797327">
    <property type="protein sequence ID" value="CAB4202506.1"/>
    <property type="molecule type" value="Genomic_DNA"/>
</dbReference>
<keyword evidence="1" id="KW-0472">Membrane</keyword>
<keyword evidence="1" id="KW-0812">Transmembrane</keyword>
<keyword evidence="1" id="KW-1133">Transmembrane helix</keyword>
<dbReference type="EMBL" id="LR798228">
    <property type="protein sequence ID" value="CAB5207284.1"/>
    <property type="molecule type" value="Genomic_DNA"/>
</dbReference>
<evidence type="ECO:0000313" key="3">
    <source>
        <dbReference type="EMBL" id="CAB4132510.1"/>
    </source>
</evidence>
<protein>
    <submittedName>
        <fullName evidence="3">Uncharacterized protein</fullName>
    </submittedName>
</protein>
<feature type="transmembrane region" description="Helical" evidence="1">
    <location>
        <begin position="149"/>
        <end position="170"/>
    </location>
</feature>
<gene>
    <name evidence="4" type="ORF">UFOVP1363_15</name>
    <name evidence="5" type="ORF">UFOVP179_49</name>
    <name evidence="3" type="ORF">UFOVP260_30</name>
    <name evidence="2" type="ORF">UFOVP85_32</name>
</gene>
<evidence type="ECO:0000313" key="4">
    <source>
        <dbReference type="EMBL" id="CAB4202506.1"/>
    </source>
</evidence>
<dbReference type="EMBL" id="LR796198">
    <property type="protein sequence ID" value="CAB4127075.1"/>
    <property type="molecule type" value="Genomic_DNA"/>
</dbReference>
<evidence type="ECO:0000313" key="2">
    <source>
        <dbReference type="EMBL" id="CAB4127075.1"/>
    </source>
</evidence>
<evidence type="ECO:0000256" key="1">
    <source>
        <dbReference type="SAM" id="Phobius"/>
    </source>
</evidence>
<name>A0A6J5LHS8_9CAUD</name>
<dbReference type="EMBL" id="LR796260">
    <property type="protein sequence ID" value="CAB4132510.1"/>
    <property type="molecule type" value="Genomic_DNA"/>
</dbReference>
<evidence type="ECO:0000313" key="5">
    <source>
        <dbReference type="EMBL" id="CAB5207284.1"/>
    </source>
</evidence>
<proteinExistence type="predicted"/>
<reference evidence="3" key="1">
    <citation type="submission" date="2020-04" db="EMBL/GenBank/DDBJ databases">
        <authorList>
            <person name="Chiriac C."/>
            <person name="Salcher M."/>
            <person name="Ghai R."/>
            <person name="Kavagutti S V."/>
        </authorList>
    </citation>
    <scope>NUCLEOTIDE SEQUENCE</scope>
</reference>